<keyword evidence="2" id="KW-1185">Reference proteome</keyword>
<name>A0A4P9VZ75_9FUNG</name>
<organism evidence="1 2">
    <name type="scientific">Blyttiomyces helicus</name>
    <dbReference type="NCBI Taxonomy" id="388810"/>
    <lineage>
        <taxon>Eukaryota</taxon>
        <taxon>Fungi</taxon>
        <taxon>Fungi incertae sedis</taxon>
        <taxon>Chytridiomycota</taxon>
        <taxon>Chytridiomycota incertae sedis</taxon>
        <taxon>Chytridiomycetes</taxon>
        <taxon>Chytridiomycetes incertae sedis</taxon>
        <taxon>Blyttiomyces</taxon>
    </lineage>
</organism>
<dbReference type="Proteomes" id="UP000269721">
    <property type="component" value="Unassembled WGS sequence"/>
</dbReference>
<dbReference type="AlphaFoldDB" id="A0A4P9VZ75"/>
<accession>A0A4P9VZ75</accession>
<protein>
    <submittedName>
        <fullName evidence="1">Uncharacterized protein</fullName>
    </submittedName>
</protein>
<dbReference type="EMBL" id="KZ999920">
    <property type="protein sequence ID" value="RKO84612.1"/>
    <property type="molecule type" value="Genomic_DNA"/>
</dbReference>
<sequence length="252" mass="27924">MYASVPLPLPLPRHILLAADRVAAAESGLPISESEPKYALGKMSPSSSGTCVFWFGLTGVLSIATSRDTYCQTARERYPIPSPTDDMFLTPLDFIVWGGPLSATTRKLHYVAEPHVRTPFGNQPEWLQEIKRARLLRKWGWATPGLDVGSDSAVAMKAAIPSAIPASDSVARRISWLYLVGSTVRNVPLLAPELGFQFVRIRRVRIGRGMGQTLGLVVVRRSKSFNATLQAAFYEQSPWQLRGLFGKWRDAW</sequence>
<proteinExistence type="predicted"/>
<gene>
    <name evidence="1" type="ORF">BDK51DRAFT_25934</name>
</gene>
<reference evidence="2" key="1">
    <citation type="journal article" date="2018" name="Nat. Microbiol.">
        <title>Leveraging single-cell genomics to expand the fungal tree of life.</title>
        <authorList>
            <person name="Ahrendt S.R."/>
            <person name="Quandt C.A."/>
            <person name="Ciobanu D."/>
            <person name="Clum A."/>
            <person name="Salamov A."/>
            <person name="Andreopoulos B."/>
            <person name="Cheng J.F."/>
            <person name="Woyke T."/>
            <person name="Pelin A."/>
            <person name="Henrissat B."/>
            <person name="Reynolds N.K."/>
            <person name="Benny G.L."/>
            <person name="Smith M.E."/>
            <person name="James T.Y."/>
            <person name="Grigoriev I.V."/>
        </authorList>
    </citation>
    <scope>NUCLEOTIDE SEQUENCE [LARGE SCALE GENOMIC DNA]</scope>
</reference>
<evidence type="ECO:0000313" key="1">
    <source>
        <dbReference type="EMBL" id="RKO84612.1"/>
    </source>
</evidence>
<evidence type="ECO:0000313" key="2">
    <source>
        <dbReference type="Proteomes" id="UP000269721"/>
    </source>
</evidence>